<gene>
    <name evidence="3" type="ORF">LSINAPIS_LOCUS14712</name>
</gene>
<feature type="compositionally biased region" description="Basic and acidic residues" evidence="1">
    <location>
        <begin position="59"/>
        <end position="73"/>
    </location>
</feature>
<dbReference type="Proteomes" id="UP000324832">
    <property type="component" value="Unassembled WGS sequence"/>
</dbReference>
<accession>A0A5E4R689</accession>
<feature type="chain" id="PRO_5022780357" evidence="2">
    <location>
        <begin position="24"/>
        <end position="90"/>
    </location>
</feature>
<dbReference type="EMBL" id="FZQP02006931">
    <property type="protein sequence ID" value="VVD05103.1"/>
    <property type="molecule type" value="Genomic_DNA"/>
</dbReference>
<keyword evidence="4" id="KW-1185">Reference proteome</keyword>
<keyword evidence="2" id="KW-0732">Signal</keyword>
<name>A0A5E4R689_9NEOP</name>
<evidence type="ECO:0000313" key="3">
    <source>
        <dbReference type="EMBL" id="VVD05103.1"/>
    </source>
</evidence>
<organism evidence="3 4">
    <name type="scientific">Leptidea sinapis</name>
    <dbReference type="NCBI Taxonomy" id="189913"/>
    <lineage>
        <taxon>Eukaryota</taxon>
        <taxon>Metazoa</taxon>
        <taxon>Ecdysozoa</taxon>
        <taxon>Arthropoda</taxon>
        <taxon>Hexapoda</taxon>
        <taxon>Insecta</taxon>
        <taxon>Pterygota</taxon>
        <taxon>Neoptera</taxon>
        <taxon>Endopterygota</taxon>
        <taxon>Lepidoptera</taxon>
        <taxon>Glossata</taxon>
        <taxon>Ditrysia</taxon>
        <taxon>Papilionoidea</taxon>
        <taxon>Pieridae</taxon>
        <taxon>Dismorphiinae</taxon>
        <taxon>Leptidea</taxon>
    </lineage>
</organism>
<dbReference type="AlphaFoldDB" id="A0A5E4R689"/>
<feature type="region of interest" description="Disordered" evidence="1">
    <location>
        <begin position="38"/>
        <end position="75"/>
    </location>
</feature>
<evidence type="ECO:0000256" key="1">
    <source>
        <dbReference type="SAM" id="MobiDB-lite"/>
    </source>
</evidence>
<sequence>MKFCVYCSCVVFICLAMFESYEGKTFSLNKAIEEERIKSRHREGSPTDNEATTFSRGKTIAENRNRRSRHPEESLAATFLNIHRPRITDK</sequence>
<evidence type="ECO:0000313" key="4">
    <source>
        <dbReference type="Proteomes" id="UP000324832"/>
    </source>
</evidence>
<feature type="compositionally biased region" description="Polar residues" evidence="1">
    <location>
        <begin position="46"/>
        <end position="56"/>
    </location>
</feature>
<reference evidence="3 4" key="1">
    <citation type="submission" date="2017-07" db="EMBL/GenBank/DDBJ databases">
        <authorList>
            <person name="Talla V."/>
            <person name="Backstrom N."/>
        </authorList>
    </citation>
    <scope>NUCLEOTIDE SEQUENCE [LARGE SCALE GENOMIC DNA]</scope>
</reference>
<protein>
    <submittedName>
        <fullName evidence="3">Uncharacterized protein</fullName>
    </submittedName>
</protein>
<feature type="signal peptide" evidence="2">
    <location>
        <begin position="1"/>
        <end position="23"/>
    </location>
</feature>
<proteinExistence type="predicted"/>
<evidence type="ECO:0000256" key="2">
    <source>
        <dbReference type="SAM" id="SignalP"/>
    </source>
</evidence>